<dbReference type="InterPro" id="IPR003782">
    <property type="entry name" value="SCO1/SenC"/>
</dbReference>
<dbReference type="PIRSF" id="PIRSF037736">
    <property type="entry name" value="SCO1"/>
    <property type="match status" value="1"/>
</dbReference>
<evidence type="ECO:0000259" key="11">
    <source>
        <dbReference type="PROSITE" id="PS51352"/>
    </source>
</evidence>
<dbReference type="FunFam" id="3.40.30.10:FF:000013">
    <property type="entry name" value="Blast:Protein SCO1 homolog, mitochondrial"/>
    <property type="match status" value="1"/>
</dbReference>
<dbReference type="EMBL" id="CAJVCH010225507">
    <property type="protein sequence ID" value="CAG7732132.1"/>
    <property type="molecule type" value="Genomic_DNA"/>
</dbReference>
<dbReference type="GO" id="GO:0005739">
    <property type="term" value="C:mitochondrion"/>
    <property type="evidence" value="ECO:0007669"/>
    <property type="project" value="GOC"/>
</dbReference>
<keyword evidence="9" id="KW-1015">Disulfide bond</keyword>
<reference evidence="12" key="1">
    <citation type="submission" date="2021-06" db="EMBL/GenBank/DDBJ databases">
        <authorList>
            <person name="Hodson N. C."/>
            <person name="Mongue J. A."/>
            <person name="Jaron S. K."/>
        </authorList>
    </citation>
    <scope>NUCLEOTIDE SEQUENCE</scope>
</reference>
<feature type="binding site" evidence="8">
    <location>
        <position position="137"/>
    </location>
    <ligand>
        <name>Cu cation</name>
        <dbReference type="ChEBI" id="CHEBI:23378"/>
    </ligand>
</feature>
<keyword evidence="5 8" id="KW-0186">Copper</keyword>
<keyword evidence="7 10" id="KW-0472">Membrane</keyword>
<organism evidence="12 13">
    <name type="scientific">Allacma fusca</name>
    <dbReference type="NCBI Taxonomy" id="39272"/>
    <lineage>
        <taxon>Eukaryota</taxon>
        <taxon>Metazoa</taxon>
        <taxon>Ecdysozoa</taxon>
        <taxon>Arthropoda</taxon>
        <taxon>Hexapoda</taxon>
        <taxon>Collembola</taxon>
        <taxon>Symphypleona</taxon>
        <taxon>Sminthuridae</taxon>
        <taxon>Allacma</taxon>
    </lineage>
</organism>
<keyword evidence="6" id="KW-0496">Mitochondrion</keyword>
<dbReference type="Proteomes" id="UP000708208">
    <property type="component" value="Unassembled WGS sequence"/>
</dbReference>
<dbReference type="Pfam" id="PF02630">
    <property type="entry name" value="SCO1-SenC"/>
    <property type="match status" value="1"/>
</dbReference>
<proteinExistence type="inferred from homology"/>
<dbReference type="PROSITE" id="PS51352">
    <property type="entry name" value="THIOREDOXIN_2"/>
    <property type="match status" value="1"/>
</dbReference>
<evidence type="ECO:0000256" key="2">
    <source>
        <dbReference type="ARBA" id="ARBA00010996"/>
    </source>
</evidence>
<dbReference type="PANTHER" id="PTHR12151:SF5">
    <property type="entry name" value="AT19154P"/>
    <property type="match status" value="1"/>
</dbReference>
<feature type="transmembrane region" description="Helical" evidence="10">
    <location>
        <begin position="61"/>
        <end position="83"/>
    </location>
</feature>
<evidence type="ECO:0000256" key="1">
    <source>
        <dbReference type="ARBA" id="ARBA00004273"/>
    </source>
</evidence>
<evidence type="ECO:0000256" key="7">
    <source>
        <dbReference type="ARBA" id="ARBA00023136"/>
    </source>
</evidence>
<keyword evidence="3 8" id="KW-0479">Metal-binding</keyword>
<protein>
    <recommendedName>
        <fullName evidence="11">Thioredoxin domain-containing protein</fullName>
    </recommendedName>
</protein>
<evidence type="ECO:0000256" key="6">
    <source>
        <dbReference type="ARBA" id="ARBA00023128"/>
    </source>
</evidence>
<evidence type="ECO:0000313" key="13">
    <source>
        <dbReference type="Proteomes" id="UP000708208"/>
    </source>
</evidence>
<keyword evidence="4" id="KW-0999">Mitochondrion inner membrane</keyword>
<comment type="caution">
    <text evidence="12">The sequence shown here is derived from an EMBL/GenBank/DDBJ whole genome shotgun (WGS) entry which is preliminary data.</text>
</comment>
<comment type="similarity">
    <text evidence="2">Belongs to the SCO1/2 family.</text>
</comment>
<keyword evidence="10" id="KW-1133">Transmembrane helix</keyword>
<dbReference type="CDD" id="cd02968">
    <property type="entry name" value="SCO"/>
    <property type="match status" value="1"/>
</dbReference>
<dbReference type="AlphaFoldDB" id="A0A8J2K4L3"/>
<dbReference type="PANTHER" id="PTHR12151">
    <property type="entry name" value="ELECTRON TRANSPORT PROTIN SCO1/SENC FAMILY MEMBER"/>
    <property type="match status" value="1"/>
</dbReference>
<dbReference type="OrthoDB" id="270009at2759"/>
<evidence type="ECO:0000256" key="5">
    <source>
        <dbReference type="ARBA" id="ARBA00023008"/>
    </source>
</evidence>
<evidence type="ECO:0000256" key="4">
    <source>
        <dbReference type="ARBA" id="ARBA00022792"/>
    </source>
</evidence>
<dbReference type="InterPro" id="IPR017276">
    <property type="entry name" value="Synth_of_cyt-c-oxidase_Sco1/2"/>
</dbReference>
<comment type="subcellular location">
    <subcellularLocation>
        <location evidence="1">Mitochondrion inner membrane</location>
    </subcellularLocation>
</comment>
<feature type="non-terminal residue" evidence="12">
    <location>
        <position position="1"/>
    </location>
</feature>
<evidence type="ECO:0000256" key="10">
    <source>
        <dbReference type="SAM" id="Phobius"/>
    </source>
</evidence>
<gene>
    <name evidence="12" type="ORF">AFUS01_LOCUS20666</name>
</gene>
<evidence type="ECO:0000313" key="12">
    <source>
        <dbReference type="EMBL" id="CAG7732132.1"/>
    </source>
</evidence>
<sequence length="271" mass="30493">NPDHQSLKNKMISRLGLNLIRNQKLPQLSKELAVLPRCYCSTTSQSDSSLPPKRPAQHSPISWKSVGVAAVAGGAMLAYMLYLKREKEAAIAKERRRMLGKAKIGGYFELTDHNGVLRKSTDFLGKWVLIYFGFTHCPDICPDEIEKLCKAVDKLEKDGCPVQPLFITVDPERDSVEAVGKYVKEFSPKLLGLTGPVEKIAEACRNYRVYFSAGPRDEDDDYIVDHTIIVYLVNPDGEFVDYFGQTKTYEDIFSAVTLSVAKFEALKSKWF</sequence>
<keyword evidence="13" id="KW-1185">Reference proteome</keyword>
<dbReference type="GO" id="GO:0033617">
    <property type="term" value="P:mitochondrial respiratory chain complex IV assembly"/>
    <property type="evidence" value="ECO:0007669"/>
    <property type="project" value="TreeGrafter"/>
</dbReference>
<name>A0A8J2K4L3_9HEXA</name>
<feature type="disulfide bond" description="Redox-active" evidence="9">
    <location>
        <begin position="137"/>
        <end position="141"/>
    </location>
</feature>
<feature type="binding site" evidence="8">
    <location>
        <position position="141"/>
    </location>
    <ligand>
        <name>Cu cation</name>
        <dbReference type="ChEBI" id="CHEBI:23378"/>
    </ligand>
</feature>
<feature type="binding site" evidence="8">
    <location>
        <position position="226"/>
    </location>
    <ligand>
        <name>Cu cation</name>
        <dbReference type="ChEBI" id="CHEBI:23378"/>
    </ligand>
</feature>
<evidence type="ECO:0000256" key="3">
    <source>
        <dbReference type="ARBA" id="ARBA00022723"/>
    </source>
</evidence>
<evidence type="ECO:0000256" key="8">
    <source>
        <dbReference type="PIRSR" id="PIRSR603782-1"/>
    </source>
</evidence>
<feature type="domain" description="Thioredoxin" evidence="11">
    <location>
        <begin position="99"/>
        <end position="268"/>
    </location>
</feature>
<keyword evidence="10" id="KW-0812">Transmembrane</keyword>
<evidence type="ECO:0000256" key="9">
    <source>
        <dbReference type="PIRSR" id="PIRSR603782-2"/>
    </source>
</evidence>
<accession>A0A8J2K4L3</accession>
<dbReference type="GO" id="GO:0046872">
    <property type="term" value="F:metal ion binding"/>
    <property type="evidence" value="ECO:0007669"/>
    <property type="project" value="UniProtKB-KW"/>
</dbReference>
<dbReference type="InterPro" id="IPR013766">
    <property type="entry name" value="Thioredoxin_domain"/>
</dbReference>